<gene>
    <name evidence="1" type="ORF">EFA69_16065</name>
</gene>
<dbReference type="EMBL" id="RJJE01000017">
    <property type="protein sequence ID" value="RNI27632.1"/>
    <property type="molecule type" value="Genomic_DNA"/>
</dbReference>
<proteinExistence type="predicted"/>
<sequence length="72" mass="8006">MITTREGDPKQRGESVWAIGITGSNGKPQYMPFRAKVSNPNDCFAKECFTLYANAKKTANKMNTEKGYAQLT</sequence>
<dbReference type="RefSeq" id="WP_123134100.1">
    <property type="nucleotide sequence ID" value="NZ_RJJE01000017.1"/>
</dbReference>
<dbReference type="AlphaFoldDB" id="A0A3M9MQ23"/>
<evidence type="ECO:0000313" key="1">
    <source>
        <dbReference type="EMBL" id="RNI27632.1"/>
    </source>
</evidence>
<keyword evidence="2" id="KW-1185">Reference proteome</keyword>
<protein>
    <submittedName>
        <fullName evidence="1">Uncharacterized protein</fullName>
    </submittedName>
</protein>
<reference evidence="1 2" key="1">
    <citation type="submission" date="2018-11" db="EMBL/GenBank/DDBJ databases">
        <title>Rufibacter latericius sp. nov., isolated from water in Baiyang Lake.</title>
        <authorList>
            <person name="Yang Y."/>
        </authorList>
    </citation>
    <scope>NUCLEOTIDE SEQUENCE [LARGE SCALE GENOMIC DNA]</scope>
    <source>
        <strain evidence="1 2">MCC P1</strain>
    </source>
</reference>
<evidence type="ECO:0000313" key="2">
    <source>
        <dbReference type="Proteomes" id="UP000271010"/>
    </source>
</evidence>
<dbReference type="Proteomes" id="UP000271010">
    <property type="component" value="Unassembled WGS sequence"/>
</dbReference>
<organism evidence="1 2">
    <name type="scientific">Rufibacter immobilis</name>
    <dbReference type="NCBI Taxonomy" id="1348778"/>
    <lineage>
        <taxon>Bacteria</taxon>
        <taxon>Pseudomonadati</taxon>
        <taxon>Bacteroidota</taxon>
        <taxon>Cytophagia</taxon>
        <taxon>Cytophagales</taxon>
        <taxon>Hymenobacteraceae</taxon>
        <taxon>Rufibacter</taxon>
    </lineage>
</organism>
<name>A0A3M9MQ23_9BACT</name>
<comment type="caution">
    <text evidence="1">The sequence shown here is derived from an EMBL/GenBank/DDBJ whole genome shotgun (WGS) entry which is preliminary data.</text>
</comment>
<accession>A0A3M9MQ23</accession>